<keyword evidence="4 8" id="KW-0479">Metal-binding</keyword>
<protein>
    <recommendedName>
        <fullName evidence="10">AP-3 complex subunit beta-1/2 C-terminal domain-containing protein</fullName>
    </recommendedName>
</protein>
<comment type="caution">
    <text evidence="11">The sequence shown here is derived from an EMBL/GenBank/DDBJ whole genome shotgun (WGS) entry which is preliminary data.</text>
</comment>
<dbReference type="Gene3D" id="1.10.630.10">
    <property type="entry name" value="Cytochrome P450"/>
    <property type="match status" value="1"/>
</dbReference>
<keyword evidence="5 9" id="KW-0560">Oxidoreductase</keyword>
<dbReference type="EMBL" id="CAJOBD010004706">
    <property type="protein sequence ID" value="CAF4005460.1"/>
    <property type="molecule type" value="Genomic_DNA"/>
</dbReference>
<evidence type="ECO:0000313" key="11">
    <source>
        <dbReference type="EMBL" id="CAF4005460.1"/>
    </source>
</evidence>
<evidence type="ECO:0000256" key="4">
    <source>
        <dbReference type="ARBA" id="ARBA00022723"/>
    </source>
</evidence>
<dbReference type="InterPro" id="IPR002401">
    <property type="entry name" value="Cyt_P450_E_grp-I"/>
</dbReference>
<dbReference type="PANTHER" id="PTHR24292:SF102">
    <property type="entry name" value="CYTOCHROME P450 FAMILY-RELATED"/>
    <property type="match status" value="1"/>
</dbReference>
<organism evidence="11 12">
    <name type="scientific">Rotaria sordida</name>
    <dbReference type="NCBI Taxonomy" id="392033"/>
    <lineage>
        <taxon>Eukaryota</taxon>
        <taxon>Metazoa</taxon>
        <taxon>Spiralia</taxon>
        <taxon>Gnathifera</taxon>
        <taxon>Rotifera</taxon>
        <taxon>Eurotatoria</taxon>
        <taxon>Bdelloidea</taxon>
        <taxon>Philodinida</taxon>
        <taxon>Philodinidae</taxon>
        <taxon>Rotaria</taxon>
    </lineage>
</organism>
<feature type="binding site" description="axial binding residue" evidence="8">
    <location>
        <position position="447"/>
    </location>
    <ligand>
        <name>heme</name>
        <dbReference type="ChEBI" id="CHEBI:30413"/>
    </ligand>
    <ligandPart>
        <name>Fe</name>
        <dbReference type="ChEBI" id="CHEBI:18248"/>
    </ligandPart>
</feature>
<evidence type="ECO:0000259" key="10">
    <source>
        <dbReference type="Pfam" id="PF24080"/>
    </source>
</evidence>
<evidence type="ECO:0000313" key="12">
    <source>
        <dbReference type="Proteomes" id="UP000663836"/>
    </source>
</evidence>
<dbReference type="Pfam" id="PF24080">
    <property type="entry name" value="AP3B1_C_2"/>
    <property type="match status" value="1"/>
</dbReference>
<dbReference type="GO" id="GO:0020037">
    <property type="term" value="F:heme binding"/>
    <property type="evidence" value="ECO:0007669"/>
    <property type="project" value="InterPro"/>
</dbReference>
<dbReference type="AlphaFoldDB" id="A0A819NXD6"/>
<dbReference type="GO" id="GO:0004497">
    <property type="term" value="F:monooxygenase activity"/>
    <property type="evidence" value="ECO:0007669"/>
    <property type="project" value="UniProtKB-KW"/>
</dbReference>
<comment type="similarity">
    <text evidence="2 9">Belongs to the cytochrome P450 family.</text>
</comment>
<dbReference type="InterPro" id="IPR017972">
    <property type="entry name" value="Cyt_P450_CS"/>
</dbReference>
<evidence type="ECO:0000256" key="1">
    <source>
        <dbReference type="ARBA" id="ARBA00001971"/>
    </source>
</evidence>
<dbReference type="InterPro" id="IPR056314">
    <property type="entry name" value="AP3B1/2_C"/>
</dbReference>
<proteinExistence type="inferred from homology"/>
<gene>
    <name evidence="11" type="ORF">JBS370_LOCUS26525</name>
</gene>
<dbReference type="InterPro" id="IPR050476">
    <property type="entry name" value="Insect_CytP450_Detox"/>
</dbReference>
<feature type="non-terminal residue" evidence="11">
    <location>
        <position position="1"/>
    </location>
</feature>
<evidence type="ECO:0000256" key="5">
    <source>
        <dbReference type="ARBA" id="ARBA00023002"/>
    </source>
</evidence>
<dbReference type="PANTHER" id="PTHR24292">
    <property type="entry name" value="CYTOCHROME P450"/>
    <property type="match status" value="1"/>
</dbReference>
<dbReference type="Pfam" id="PF00067">
    <property type="entry name" value="p450"/>
    <property type="match status" value="1"/>
</dbReference>
<dbReference type="GO" id="GO:0005506">
    <property type="term" value="F:iron ion binding"/>
    <property type="evidence" value="ECO:0007669"/>
    <property type="project" value="InterPro"/>
</dbReference>
<dbReference type="PRINTS" id="PR00385">
    <property type="entry name" value="P450"/>
</dbReference>
<dbReference type="PROSITE" id="PS00086">
    <property type="entry name" value="CYTOCHROME_P450"/>
    <property type="match status" value="1"/>
</dbReference>
<feature type="domain" description="AP-3 complex subunit beta-1/2 C-terminal" evidence="10">
    <location>
        <begin position="496"/>
        <end position="546"/>
    </location>
</feature>
<name>A0A819NXD6_9BILA</name>
<evidence type="ECO:0000256" key="7">
    <source>
        <dbReference type="ARBA" id="ARBA00023033"/>
    </source>
</evidence>
<accession>A0A819NXD6</accession>
<dbReference type="Proteomes" id="UP000663836">
    <property type="component" value="Unassembled WGS sequence"/>
</dbReference>
<reference evidence="11" key="1">
    <citation type="submission" date="2021-02" db="EMBL/GenBank/DDBJ databases">
        <authorList>
            <person name="Nowell W R."/>
        </authorList>
    </citation>
    <scope>NUCLEOTIDE SEQUENCE</scope>
</reference>
<evidence type="ECO:0000256" key="6">
    <source>
        <dbReference type="ARBA" id="ARBA00023004"/>
    </source>
</evidence>
<keyword evidence="6 8" id="KW-0408">Iron</keyword>
<evidence type="ECO:0000256" key="2">
    <source>
        <dbReference type="ARBA" id="ARBA00010617"/>
    </source>
</evidence>
<dbReference type="InterPro" id="IPR001128">
    <property type="entry name" value="Cyt_P450"/>
</dbReference>
<evidence type="ECO:0000256" key="9">
    <source>
        <dbReference type="RuleBase" id="RU000461"/>
    </source>
</evidence>
<dbReference type="SUPFAM" id="SSF48264">
    <property type="entry name" value="Cytochrome P450"/>
    <property type="match status" value="1"/>
</dbReference>
<comment type="cofactor">
    <cofactor evidence="1 8">
        <name>heme</name>
        <dbReference type="ChEBI" id="CHEBI:30413"/>
    </cofactor>
</comment>
<keyword evidence="7 9" id="KW-0503">Monooxygenase</keyword>
<sequence length="665" mass="75561">MFFVLIVVVVVLLVVYAKLKYFTLRGPLPGLPPQFLFGNLIQSGLLLGGVSLPQVYLAFQARFGDIFQFWLGPTRVIVVSGIADVQHIFSNRKIYDQGDMAIEQMSLLLPDALICTRGAKYKRHASIVLPLFRRGKIISNLHLIVDCVDKLLAKWRLSPPGHIYVDIVIQCQNLLLLIFGLIAFNYDLETLDDNENGSDNELTRELRDLLSTMEIVLFSPPVVTNIYLKLSRRHRRAKAIIERYLYRIIEQELNENSESMAQRKRTSLIASLISSLQTNEKLEAIKHDEEKKGLSRSELLNEMVGFLVAGFETTSTALSWFIHLMSKHSRVQQKIKAELTTHNIQHSFSVDQLDSLIYLDSVINEVLRYSPPVEATVRTLTIDDRLPESGAQLFKGDQVLIPFDPLARNTHHWSIDPNLFYPERFLNEDKNHSPYALIPFGGGHRQCIGQDLARFELKIIAVRLMQHVTFGDGGPELNAGGHLSGLTIMPKHVGVTIHFSGQTISSESLILLTIQLNILQSIINLTINPDRIIRATMLLNDIKQTLSIQEVLKETESMISHTKNSFIKSWEEFQDVYNTANNDNTLKQSKQYEEAQKIYDEINKADQEDRLIDACQREIGQLTTRINELTQLYMANQITNAQTVELGQAVGRKYFAQLELDKLNA</sequence>
<evidence type="ECO:0000256" key="3">
    <source>
        <dbReference type="ARBA" id="ARBA00022617"/>
    </source>
</evidence>
<dbReference type="CDD" id="cd00302">
    <property type="entry name" value="cytochrome_P450"/>
    <property type="match status" value="1"/>
</dbReference>
<dbReference type="PRINTS" id="PR00463">
    <property type="entry name" value="EP450I"/>
</dbReference>
<evidence type="ECO:0000256" key="8">
    <source>
        <dbReference type="PIRSR" id="PIRSR602401-1"/>
    </source>
</evidence>
<dbReference type="GO" id="GO:0016705">
    <property type="term" value="F:oxidoreductase activity, acting on paired donors, with incorporation or reduction of molecular oxygen"/>
    <property type="evidence" value="ECO:0007669"/>
    <property type="project" value="InterPro"/>
</dbReference>
<dbReference type="InterPro" id="IPR036396">
    <property type="entry name" value="Cyt_P450_sf"/>
</dbReference>
<keyword evidence="3 8" id="KW-0349">Heme</keyword>